<evidence type="ECO:0000313" key="4">
    <source>
        <dbReference type="Proteomes" id="UP000219042"/>
    </source>
</evidence>
<keyword evidence="4" id="KW-1185">Reference proteome</keyword>
<feature type="signal peptide" evidence="1">
    <location>
        <begin position="1"/>
        <end position="19"/>
    </location>
</feature>
<dbReference type="RefSeq" id="WP_097078222.1">
    <property type="nucleotide sequence ID" value="NZ_BAABHT010000010.1"/>
</dbReference>
<name>A0A240E5T5_9GAMM</name>
<dbReference type="Pfam" id="PF11008">
    <property type="entry name" value="DUF2846"/>
    <property type="match status" value="1"/>
</dbReference>
<feature type="chain" id="PRO_5012579772" description="DUF2846 domain-containing protein" evidence="1">
    <location>
        <begin position="20"/>
        <end position="160"/>
    </location>
</feature>
<evidence type="ECO:0000259" key="2">
    <source>
        <dbReference type="Pfam" id="PF11008"/>
    </source>
</evidence>
<evidence type="ECO:0000256" key="1">
    <source>
        <dbReference type="SAM" id="SignalP"/>
    </source>
</evidence>
<protein>
    <recommendedName>
        <fullName evidence="2">DUF2846 domain-containing protein</fullName>
    </recommendedName>
</protein>
<dbReference type="AlphaFoldDB" id="A0A240E5T5"/>
<organism evidence="3 4">
    <name type="scientific">Acinetobacter puyangensis</name>
    <dbReference type="NCBI Taxonomy" id="1096779"/>
    <lineage>
        <taxon>Bacteria</taxon>
        <taxon>Pseudomonadati</taxon>
        <taxon>Pseudomonadota</taxon>
        <taxon>Gammaproteobacteria</taxon>
        <taxon>Moraxellales</taxon>
        <taxon>Moraxellaceae</taxon>
        <taxon>Acinetobacter</taxon>
    </lineage>
</organism>
<dbReference type="OrthoDB" id="7375569at2"/>
<accession>A0A240E5T5</accession>
<dbReference type="InterPro" id="IPR022548">
    <property type="entry name" value="DUF2846"/>
</dbReference>
<dbReference type="InterPro" id="IPR016596">
    <property type="entry name" value="UCP012335"/>
</dbReference>
<dbReference type="EMBL" id="OANT01000002">
    <property type="protein sequence ID" value="SNX43936.1"/>
    <property type="molecule type" value="Genomic_DNA"/>
</dbReference>
<gene>
    <name evidence="3" type="ORF">SAMN05421731_10293</name>
</gene>
<feature type="domain" description="DUF2846" evidence="2">
    <location>
        <begin position="40"/>
        <end position="126"/>
    </location>
</feature>
<dbReference type="Proteomes" id="UP000219042">
    <property type="component" value="Unassembled WGS sequence"/>
</dbReference>
<proteinExistence type="predicted"/>
<keyword evidence="1" id="KW-0732">Signal</keyword>
<dbReference type="PROSITE" id="PS51257">
    <property type="entry name" value="PROKAR_LIPOPROTEIN"/>
    <property type="match status" value="1"/>
</dbReference>
<evidence type="ECO:0000313" key="3">
    <source>
        <dbReference type="EMBL" id="SNX43936.1"/>
    </source>
</evidence>
<dbReference type="PIRSF" id="PIRSF012335">
    <property type="entry name" value="UCP012335"/>
    <property type="match status" value="1"/>
</dbReference>
<sequence>MIKQNLLLLAVTSLLIGCASVPTTSTEVATQLKQIQAPTEGKAGLYIYRSSSVIGASLKKDIWLDKECIGETARGVFFYKEVEGNKTHVLATESEFSPNLLNVTTEQGKNYFIQQYIKPGVFVGGANLKLVDEQEGQAAIQKLSLAESGKCSKPFPTKAS</sequence>
<reference evidence="4" key="1">
    <citation type="submission" date="2016-09" db="EMBL/GenBank/DDBJ databases">
        <authorList>
            <person name="Varghese N."/>
            <person name="Submissions S."/>
        </authorList>
    </citation>
    <scope>NUCLEOTIDE SEQUENCE [LARGE SCALE GENOMIC DNA]</scope>
    <source>
        <strain evidence="4">ANC 4466</strain>
    </source>
</reference>